<evidence type="ECO:0000256" key="2">
    <source>
        <dbReference type="ARBA" id="ARBA00022525"/>
    </source>
</evidence>
<dbReference type="FunFam" id="3.80.10.10:FF:000041">
    <property type="entry name" value="LRR receptor-like serine/threonine-protein kinase ERECTA"/>
    <property type="match status" value="1"/>
</dbReference>
<evidence type="ECO:0000256" key="7">
    <source>
        <dbReference type="SAM" id="SignalP"/>
    </source>
</evidence>
<keyword evidence="9" id="KW-1185">Reference proteome</keyword>
<comment type="subcellular location">
    <subcellularLocation>
        <location evidence="1">Secreted</location>
    </subcellularLocation>
</comment>
<dbReference type="GO" id="GO:0005576">
    <property type="term" value="C:extracellular region"/>
    <property type="evidence" value="ECO:0007669"/>
    <property type="project" value="UniProtKB-SubCell"/>
</dbReference>
<dbReference type="PANTHER" id="PTHR32093:SF120">
    <property type="entry name" value="LEUCINE-RICH REPEAT EXTENSIN-LIKE PROTEIN 3-RELATED"/>
    <property type="match status" value="1"/>
</dbReference>
<feature type="non-terminal residue" evidence="8">
    <location>
        <position position="1"/>
    </location>
</feature>
<evidence type="ECO:0000313" key="8">
    <source>
        <dbReference type="EMBL" id="TVU17194.1"/>
    </source>
</evidence>
<dbReference type="InterPro" id="IPR051582">
    <property type="entry name" value="LRR_extensin-like_regulator"/>
</dbReference>
<dbReference type="PANTHER" id="PTHR32093">
    <property type="entry name" value="LEUCINE-RICH REPEAT EXTENSIN-LIKE PROTEIN 3-RELATED"/>
    <property type="match status" value="1"/>
</dbReference>
<dbReference type="Gene3D" id="3.80.10.10">
    <property type="entry name" value="Ribonuclease Inhibitor"/>
    <property type="match status" value="2"/>
</dbReference>
<feature type="signal peptide" evidence="7">
    <location>
        <begin position="1"/>
        <end position="19"/>
    </location>
</feature>
<dbReference type="InterPro" id="IPR001611">
    <property type="entry name" value="Leu-rich_rpt"/>
</dbReference>
<dbReference type="OrthoDB" id="676979at2759"/>
<keyword evidence="6" id="KW-0325">Glycoprotein</keyword>
<keyword evidence="4 7" id="KW-0732">Signal</keyword>
<dbReference type="InterPro" id="IPR032675">
    <property type="entry name" value="LRR_dom_sf"/>
</dbReference>
<keyword evidence="5" id="KW-0677">Repeat</keyword>
<dbReference type="SUPFAM" id="SSF52058">
    <property type="entry name" value="L domain-like"/>
    <property type="match status" value="1"/>
</dbReference>
<keyword evidence="2" id="KW-0964">Secreted</keyword>
<evidence type="ECO:0000256" key="5">
    <source>
        <dbReference type="ARBA" id="ARBA00022737"/>
    </source>
</evidence>
<dbReference type="Gramene" id="TVU17194">
    <property type="protein sequence ID" value="TVU17194"/>
    <property type="gene ID" value="EJB05_33213"/>
</dbReference>
<organism evidence="8 9">
    <name type="scientific">Eragrostis curvula</name>
    <name type="common">weeping love grass</name>
    <dbReference type="NCBI Taxonomy" id="38414"/>
    <lineage>
        <taxon>Eukaryota</taxon>
        <taxon>Viridiplantae</taxon>
        <taxon>Streptophyta</taxon>
        <taxon>Embryophyta</taxon>
        <taxon>Tracheophyta</taxon>
        <taxon>Spermatophyta</taxon>
        <taxon>Magnoliopsida</taxon>
        <taxon>Liliopsida</taxon>
        <taxon>Poales</taxon>
        <taxon>Poaceae</taxon>
        <taxon>PACMAD clade</taxon>
        <taxon>Chloridoideae</taxon>
        <taxon>Eragrostideae</taxon>
        <taxon>Eragrostidinae</taxon>
        <taxon>Eragrostis</taxon>
    </lineage>
</organism>
<accession>A0A5J9U0R4</accession>
<evidence type="ECO:0000256" key="4">
    <source>
        <dbReference type="ARBA" id="ARBA00022729"/>
    </source>
</evidence>
<keyword evidence="3" id="KW-0433">Leucine-rich repeat</keyword>
<evidence type="ECO:0008006" key="10">
    <source>
        <dbReference type="Google" id="ProtNLM"/>
    </source>
</evidence>
<sequence length="421" mass="45336">MSKLLVFLLLLCFLAAGEATREGEGSELAVVVDPSWRFPNQRLRDAYVALQTWKQQAIFSDPKNFTADWVGPAVCNYTGVYCAALPRGAPGAGELSVAGVDLNHGDIAGWLPPELGLLVDLALLHLNSNRFCGLVPDTLRALRLLAELDLSNNRFVGLFPRVVLDLPRSSSSTSASTTSRRRPSRALRPPLDAIFLNHNRLRSPLPDNFGNSPASVIVLADNSLGGCLPASLGNMSDTLNEILLINNGLSSCFPPEVGMLREVTVFDVSFNSLVGPLPSEVAGMRSVEQLDVAHNNLSGTVPQAVCALPRLQNLTIAYNFFTGEPPACARVVPADGDRRNCLPNRPAQRPPQQCAAFYSRPPVDCAAFQCKPFHPPPPPAPVYPGPLPPVYPMPYASPPPPPPCATKITMVLETRILNGIM</sequence>
<feature type="chain" id="PRO_5023821765" description="Leucine-rich repeat-containing N-terminal plant-type domain-containing protein" evidence="7">
    <location>
        <begin position="20"/>
        <end position="421"/>
    </location>
</feature>
<dbReference type="AlphaFoldDB" id="A0A5J9U0R4"/>
<proteinExistence type="predicted"/>
<dbReference type="Pfam" id="PF00560">
    <property type="entry name" value="LRR_1"/>
    <property type="match status" value="2"/>
</dbReference>
<evidence type="ECO:0000313" key="9">
    <source>
        <dbReference type="Proteomes" id="UP000324897"/>
    </source>
</evidence>
<comment type="caution">
    <text evidence="8">The sequence shown here is derived from an EMBL/GenBank/DDBJ whole genome shotgun (WGS) entry which is preliminary data.</text>
</comment>
<protein>
    <recommendedName>
        <fullName evidence="10">Leucine-rich repeat-containing N-terminal plant-type domain-containing protein</fullName>
    </recommendedName>
</protein>
<reference evidence="8 9" key="1">
    <citation type="journal article" date="2019" name="Sci. Rep.">
        <title>A high-quality genome of Eragrostis curvula grass provides insights into Poaceae evolution and supports new strategies to enhance forage quality.</title>
        <authorList>
            <person name="Carballo J."/>
            <person name="Santos B.A.C.M."/>
            <person name="Zappacosta D."/>
            <person name="Garbus I."/>
            <person name="Selva J.P."/>
            <person name="Gallo C.A."/>
            <person name="Diaz A."/>
            <person name="Albertini E."/>
            <person name="Caccamo M."/>
            <person name="Echenique V."/>
        </authorList>
    </citation>
    <scope>NUCLEOTIDE SEQUENCE [LARGE SCALE GENOMIC DNA]</scope>
    <source>
        <strain evidence="9">cv. Victoria</strain>
        <tissue evidence="8">Leaf</tissue>
    </source>
</reference>
<dbReference type="Proteomes" id="UP000324897">
    <property type="component" value="Chromosome 7"/>
</dbReference>
<name>A0A5J9U0R4_9POAL</name>
<evidence type="ECO:0000256" key="3">
    <source>
        <dbReference type="ARBA" id="ARBA00022614"/>
    </source>
</evidence>
<gene>
    <name evidence="8" type="ORF">EJB05_33213</name>
</gene>
<dbReference type="EMBL" id="RWGY01000029">
    <property type="protein sequence ID" value="TVU17194.1"/>
    <property type="molecule type" value="Genomic_DNA"/>
</dbReference>
<evidence type="ECO:0000256" key="1">
    <source>
        <dbReference type="ARBA" id="ARBA00004613"/>
    </source>
</evidence>
<evidence type="ECO:0000256" key="6">
    <source>
        <dbReference type="ARBA" id="ARBA00023180"/>
    </source>
</evidence>